<gene>
    <name evidence="5" type="ORF">Ami103574_09130</name>
</gene>
<dbReference type="RefSeq" id="WP_163066722.1">
    <property type="nucleotide sequence ID" value="NZ_CP048649.1"/>
</dbReference>
<dbReference type="PANTHER" id="PTHR13799">
    <property type="entry name" value="NGG1 INTERACTING FACTOR 3"/>
    <property type="match status" value="1"/>
</dbReference>
<feature type="binding site" evidence="4">
    <location>
        <position position="105"/>
    </location>
    <ligand>
        <name>a divalent metal cation</name>
        <dbReference type="ChEBI" id="CHEBI:60240"/>
        <label>1</label>
    </ligand>
</feature>
<dbReference type="Gene3D" id="3.40.1390.30">
    <property type="entry name" value="NIF3 (NGG1p interacting factor 3)-like"/>
    <property type="match status" value="2"/>
</dbReference>
<dbReference type="Pfam" id="PF01784">
    <property type="entry name" value="DUF34_NIF3"/>
    <property type="match status" value="1"/>
</dbReference>
<proteinExistence type="inferred from homology"/>
<dbReference type="FunFam" id="3.40.1390.30:FF:000001">
    <property type="entry name" value="GTP cyclohydrolase 1 type 2"/>
    <property type="match status" value="1"/>
</dbReference>
<name>A0A858BWB7_9FIRM</name>
<dbReference type="InterPro" id="IPR002678">
    <property type="entry name" value="DUF34/NIF3"/>
</dbReference>
<dbReference type="PANTHER" id="PTHR13799:SF14">
    <property type="entry name" value="GTP CYCLOHYDROLASE 1 TYPE 2 HOMOLOG"/>
    <property type="match status" value="1"/>
</dbReference>
<accession>A0A858BWB7</accession>
<feature type="binding site" evidence="4">
    <location>
        <position position="229"/>
    </location>
    <ligand>
        <name>a divalent metal cation</name>
        <dbReference type="ChEBI" id="CHEBI:60240"/>
        <label>1</label>
    </ligand>
</feature>
<evidence type="ECO:0000256" key="2">
    <source>
        <dbReference type="ARBA" id="ARBA00022112"/>
    </source>
</evidence>
<protein>
    <recommendedName>
        <fullName evidence="2">GTP cyclohydrolase 1 type 2 homolog</fullName>
    </recommendedName>
</protein>
<comment type="similarity">
    <text evidence="1">Belongs to the GTP cyclohydrolase I type 2/NIF3 family.</text>
</comment>
<dbReference type="SUPFAM" id="SSF102705">
    <property type="entry name" value="NIF3 (NGG1p interacting factor 3)-like"/>
    <property type="match status" value="1"/>
</dbReference>
<feature type="binding site" evidence="4">
    <location>
        <position position="67"/>
    </location>
    <ligand>
        <name>a divalent metal cation</name>
        <dbReference type="ChEBI" id="CHEBI:60240"/>
        <label>1</label>
    </ligand>
</feature>
<evidence type="ECO:0000313" key="5">
    <source>
        <dbReference type="EMBL" id="QIB69479.1"/>
    </source>
</evidence>
<evidence type="ECO:0000256" key="4">
    <source>
        <dbReference type="PIRSR" id="PIRSR602678-1"/>
    </source>
</evidence>
<dbReference type="NCBIfam" id="TIGR00486">
    <property type="entry name" value="YbgI_SA1388"/>
    <property type="match status" value="1"/>
</dbReference>
<keyword evidence="3 4" id="KW-0479">Metal-binding</keyword>
<dbReference type="GO" id="GO:0046872">
    <property type="term" value="F:metal ion binding"/>
    <property type="evidence" value="ECO:0007669"/>
    <property type="project" value="UniProtKB-KW"/>
</dbReference>
<evidence type="ECO:0000256" key="1">
    <source>
        <dbReference type="ARBA" id="ARBA00006964"/>
    </source>
</evidence>
<dbReference type="GO" id="GO:0005737">
    <property type="term" value="C:cytoplasm"/>
    <property type="evidence" value="ECO:0007669"/>
    <property type="project" value="TreeGrafter"/>
</dbReference>
<feature type="binding site" evidence="4">
    <location>
        <position position="225"/>
    </location>
    <ligand>
        <name>a divalent metal cation</name>
        <dbReference type="ChEBI" id="CHEBI:60240"/>
        <label>1</label>
    </ligand>
</feature>
<organism evidence="5 6">
    <name type="scientific">Aminipila butyrica</name>
    <dbReference type="NCBI Taxonomy" id="433296"/>
    <lineage>
        <taxon>Bacteria</taxon>
        <taxon>Bacillati</taxon>
        <taxon>Bacillota</taxon>
        <taxon>Clostridia</taxon>
        <taxon>Peptostreptococcales</taxon>
        <taxon>Anaerovoracaceae</taxon>
        <taxon>Aminipila</taxon>
    </lineage>
</organism>
<keyword evidence="6" id="KW-1185">Reference proteome</keyword>
<dbReference type="KEGG" id="abut:Ami103574_09130"/>
<dbReference type="EMBL" id="CP048649">
    <property type="protein sequence ID" value="QIB69479.1"/>
    <property type="molecule type" value="Genomic_DNA"/>
</dbReference>
<feature type="binding site" evidence="4">
    <location>
        <position position="66"/>
    </location>
    <ligand>
        <name>a divalent metal cation</name>
        <dbReference type="ChEBI" id="CHEBI:60240"/>
        <label>1</label>
    </ligand>
</feature>
<dbReference type="InterPro" id="IPR036069">
    <property type="entry name" value="DUF34/NIF3_sf"/>
</dbReference>
<sequence>MSISKWELIETLERIAPRELAEDWDNSGLQLNLPGNQVERILVTLEVTGAVIKEAVHKGADFIVAHHPLYFSSLKNIDSNNIIGNYTIDLIQNHISVFSAHTNFDRAPRGNNAYLASLLKLEDIEDFEDFGQGYMGLLGQLPQGRTLKGIAEELAGLLGIRQEDIRLVGDPQRQISKVGLCTGAGMDMLPAAALSGCQLLITGDVKYHDAVKAREMGMAVIDGGHYGTEKIFSENMAAQLKELLENKVEIFVTEVDGNPFDFI</sequence>
<evidence type="ECO:0000256" key="3">
    <source>
        <dbReference type="ARBA" id="ARBA00022723"/>
    </source>
</evidence>
<dbReference type="Proteomes" id="UP000466848">
    <property type="component" value="Chromosome"/>
</dbReference>
<dbReference type="AlphaFoldDB" id="A0A858BWB7"/>
<evidence type="ECO:0000313" key="6">
    <source>
        <dbReference type="Proteomes" id="UP000466848"/>
    </source>
</evidence>
<reference evidence="5 6" key="1">
    <citation type="submission" date="2020-02" db="EMBL/GenBank/DDBJ databases">
        <authorList>
            <person name="Kim Y.B."/>
            <person name="Roh S.W."/>
        </authorList>
    </citation>
    <scope>NUCLEOTIDE SEQUENCE [LARGE SCALE GENOMIC DNA]</scope>
    <source>
        <strain evidence="5 6">DSM 103574</strain>
    </source>
</reference>